<name>A0ABQ9H8C8_9NEOP</name>
<evidence type="ECO:0000313" key="2">
    <source>
        <dbReference type="Proteomes" id="UP001159363"/>
    </source>
</evidence>
<gene>
    <name evidence="1" type="ORF">PR048_016996</name>
</gene>
<comment type="caution">
    <text evidence="1">The sequence shown here is derived from an EMBL/GenBank/DDBJ whole genome shotgun (WGS) entry which is preliminary data.</text>
</comment>
<sequence>MFKLRWIPQDLNDQDRKRIHNMCILAAEQEQIASSDEADADTHISTQNEDHKLENIYVFSSPNTEVEKQSTIELEMESYLNNKSTSMASLNQYQTVKILFMRYITSLCSSAPVETVFICRIHFESYKIITVVSQF</sequence>
<dbReference type="EMBL" id="JARBHB010000006">
    <property type="protein sequence ID" value="KAJ8880526.1"/>
    <property type="molecule type" value="Genomic_DNA"/>
</dbReference>
<keyword evidence="2" id="KW-1185">Reference proteome</keyword>
<dbReference type="Proteomes" id="UP001159363">
    <property type="component" value="Chromosome 5"/>
</dbReference>
<proteinExistence type="predicted"/>
<reference evidence="1 2" key="1">
    <citation type="submission" date="2023-02" db="EMBL/GenBank/DDBJ databases">
        <title>LHISI_Scaffold_Assembly.</title>
        <authorList>
            <person name="Stuart O.P."/>
            <person name="Cleave R."/>
            <person name="Magrath M.J.L."/>
            <person name="Mikheyev A.S."/>
        </authorList>
    </citation>
    <scope>NUCLEOTIDE SEQUENCE [LARGE SCALE GENOMIC DNA]</scope>
    <source>
        <strain evidence="1">Daus_M_001</strain>
        <tissue evidence="1">Leg muscle</tissue>
    </source>
</reference>
<evidence type="ECO:0000313" key="1">
    <source>
        <dbReference type="EMBL" id="KAJ8880526.1"/>
    </source>
</evidence>
<protein>
    <submittedName>
        <fullName evidence="1">Uncharacterized protein</fullName>
    </submittedName>
</protein>
<accession>A0ABQ9H8C8</accession>
<organism evidence="1 2">
    <name type="scientific">Dryococelus australis</name>
    <dbReference type="NCBI Taxonomy" id="614101"/>
    <lineage>
        <taxon>Eukaryota</taxon>
        <taxon>Metazoa</taxon>
        <taxon>Ecdysozoa</taxon>
        <taxon>Arthropoda</taxon>
        <taxon>Hexapoda</taxon>
        <taxon>Insecta</taxon>
        <taxon>Pterygota</taxon>
        <taxon>Neoptera</taxon>
        <taxon>Polyneoptera</taxon>
        <taxon>Phasmatodea</taxon>
        <taxon>Verophasmatodea</taxon>
        <taxon>Anareolatae</taxon>
        <taxon>Phasmatidae</taxon>
        <taxon>Eurycanthinae</taxon>
        <taxon>Dryococelus</taxon>
    </lineage>
</organism>